<dbReference type="SUPFAM" id="SSF56672">
    <property type="entry name" value="DNA/RNA polymerases"/>
    <property type="match status" value="1"/>
</dbReference>
<evidence type="ECO:0000313" key="3">
    <source>
        <dbReference type="EMBL" id="KAK3271907.1"/>
    </source>
</evidence>
<protein>
    <recommendedName>
        <fullName evidence="5">Reverse transcriptase domain-containing protein</fullName>
    </recommendedName>
</protein>
<keyword evidence="4" id="KW-1185">Reference proteome</keyword>
<evidence type="ECO:0000313" key="4">
    <source>
        <dbReference type="Proteomes" id="UP001190700"/>
    </source>
</evidence>
<dbReference type="EMBL" id="LGRX02009279">
    <property type="protein sequence ID" value="KAK3271907.1"/>
    <property type="molecule type" value="Genomic_DNA"/>
</dbReference>
<keyword evidence="2" id="KW-1133">Transmembrane helix</keyword>
<gene>
    <name evidence="3" type="ORF">CYMTET_19766</name>
</gene>
<dbReference type="InterPro" id="IPR043502">
    <property type="entry name" value="DNA/RNA_pol_sf"/>
</dbReference>
<dbReference type="Proteomes" id="UP001190700">
    <property type="component" value="Unassembled WGS sequence"/>
</dbReference>
<feature type="transmembrane region" description="Helical" evidence="2">
    <location>
        <begin position="98"/>
        <end position="120"/>
    </location>
</feature>
<feature type="compositionally biased region" description="Polar residues" evidence="1">
    <location>
        <begin position="47"/>
        <end position="57"/>
    </location>
</feature>
<comment type="caution">
    <text evidence="3">The sequence shown here is derived from an EMBL/GenBank/DDBJ whole genome shotgun (WGS) entry which is preliminary data.</text>
</comment>
<evidence type="ECO:0000256" key="1">
    <source>
        <dbReference type="SAM" id="MobiDB-lite"/>
    </source>
</evidence>
<proteinExistence type="predicted"/>
<evidence type="ECO:0008006" key="5">
    <source>
        <dbReference type="Google" id="ProtNLM"/>
    </source>
</evidence>
<accession>A0AAE0L4V2</accession>
<dbReference type="AlphaFoldDB" id="A0AAE0L4V2"/>
<sequence>MGRVRRATAALSRSAGRTGEAEERLSGSTEGSEKNKHRNCPERNLSDAETLSSANISSDRKRVSRTHTQATLQEEKVFLQQVQKILDILKDDIVQRNLYISLFAQLCIFIFYMFVMYLQFQELNAYETVSSISSSLKPDNGLEFLPWLKTQVLYIWQEPFCGDGYCEGPAEFPAFGRFGCREDCGVEPAISSVLVYIETARSRGARVLLYMDDFLLLGSNEEEAYELRHCVGRVLNRLGLWLNKKKGKWEPAQIVEHLGLEVELWEGEFRVTDARLKKICSKATDLLCEASRERHWVLARKLAGFVGP</sequence>
<feature type="compositionally biased region" description="Basic and acidic residues" evidence="1">
    <location>
        <begin position="19"/>
        <end position="46"/>
    </location>
</feature>
<organism evidence="3 4">
    <name type="scientific">Cymbomonas tetramitiformis</name>
    <dbReference type="NCBI Taxonomy" id="36881"/>
    <lineage>
        <taxon>Eukaryota</taxon>
        <taxon>Viridiplantae</taxon>
        <taxon>Chlorophyta</taxon>
        <taxon>Pyramimonadophyceae</taxon>
        <taxon>Pyramimonadales</taxon>
        <taxon>Pyramimonadaceae</taxon>
        <taxon>Cymbomonas</taxon>
    </lineage>
</organism>
<evidence type="ECO:0000256" key="2">
    <source>
        <dbReference type="SAM" id="Phobius"/>
    </source>
</evidence>
<keyword evidence="2" id="KW-0812">Transmembrane</keyword>
<feature type="region of interest" description="Disordered" evidence="1">
    <location>
        <begin position="1"/>
        <end position="65"/>
    </location>
</feature>
<name>A0AAE0L4V2_9CHLO</name>
<keyword evidence="2" id="KW-0472">Membrane</keyword>
<reference evidence="3 4" key="1">
    <citation type="journal article" date="2015" name="Genome Biol. Evol.">
        <title>Comparative Genomics of a Bacterivorous Green Alga Reveals Evolutionary Causalities and Consequences of Phago-Mixotrophic Mode of Nutrition.</title>
        <authorList>
            <person name="Burns J.A."/>
            <person name="Paasch A."/>
            <person name="Narechania A."/>
            <person name="Kim E."/>
        </authorList>
    </citation>
    <scope>NUCLEOTIDE SEQUENCE [LARGE SCALE GENOMIC DNA]</scope>
    <source>
        <strain evidence="3 4">PLY_AMNH</strain>
    </source>
</reference>